<reference evidence="2 3" key="1">
    <citation type="submission" date="2019-01" db="EMBL/GenBank/DDBJ databases">
        <title>Whole Genome of Ornithobacterium rhinotracheale FARPER-174b.</title>
        <authorList>
            <person name="Tataje-Lavanda L.A."/>
            <person name="Montalvan A."/>
            <person name="Montesinos R."/>
            <person name="Zimic M."/>
            <person name="Fernandez-Sanchez M."/>
            <person name="Fernandez-Diaz M."/>
        </authorList>
    </citation>
    <scope>NUCLEOTIDE SEQUENCE [LARGE SCALE GENOMIC DNA]</scope>
    <source>
        <strain evidence="2 3">FARPER-174b</strain>
    </source>
</reference>
<evidence type="ECO:0000313" key="3">
    <source>
        <dbReference type="Proteomes" id="UP000287701"/>
    </source>
</evidence>
<dbReference type="AlphaFoldDB" id="A0A410JRK8"/>
<accession>A0A410JRK8</accession>
<keyword evidence="1" id="KW-1133">Transmembrane helix</keyword>
<evidence type="ECO:0000256" key="1">
    <source>
        <dbReference type="SAM" id="Phobius"/>
    </source>
</evidence>
<keyword evidence="1" id="KW-0812">Transmembrane</keyword>
<dbReference type="Proteomes" id="UP000287701">
    <property type="component" value="Chromosome"/>
</dbReference>
<protein>
    <submittedName>
        <fullName evidence="2">Uncharacterized protein</fullName>
    </submittedName>
</protein>
<name>A0A410JRK8_ORNRH</name>
<dbReference type="EMBL" id="CP035107">
    <property type="protein sequence ID" value="QAR30766.1"/>
    <property type="molecule type" value="Genomic_DNA"/>
</dbReference>
<organism evidence="2 3">
    <name type="scientific">Ornithobacterium rhinotracheale</name>
    <dbReference type="NCBI Taxonomy" id="28251"/>
    <lineage>
        <taxon>Bacteria</taxon>
        <taxon>Pseudomonadati</taxon>
        <taxon>Bacteroidota</taxon>
        <taxon>Flavobacteriia</taxon>
        <taxon>Flavobacteriales</taxon>
        <taxon>Weeksellaceae</taxon>
        <taxon>Ornithobacterium</taxon>
    </lineage>
</organism>
<dbReference type="OrthoDB" id="1027437at2"/>
<sequence>MKINNIQKSLYFFLTLLIVLIIYFVYNFTRPTIIFHTHNKEIGYLGKIVNLDGNIYKLYVQNHISQYKLPHIWDWDNEDQVAIFTHNYNDLLTKKEIDFWKLEIYLDEEGKYKNHIKTRYFWQK</sequence>
<keyword evidence="1" id="KW-0472">Membrane</keyword>
<feature type="transmembrane region" description="Helical" evidence="1">
    <location>
        <begin position="9"/>
        <end position="26"/>
    </location>
</feature>
<dbReference type="RefSeq" id="WP_128501241.1">
    <property type="nucleotide sequence ID" value="NZ_CP035107.1"/>
</dbReference>
<gene>
    <name evidence="2" type="ORF">EQP59_05150</name>
</gene>
<proteinExistence type="predicted"/>
<evidence type="ECO:0000313" key="2">
    <source>
        <dbReference type="EMBL" id="QAR30766.1"/>
    </source>
</evidence>